<name>A0AAV0CFC1_9ASTE</name>
<comment type="caution">
    <text evidence="1">The sequence shown here is derived from an EMBL/GenBank/DDBJ whole genome shotgun (WGS) entry which is preliminary data.</text>
</comment>
<evidence type="ECO:0000313" key="2">
    <source>
        <dbReference type="Proteomes" id="UP001152523"/>
    </source>
</evidence>
<reference evidence="1" key="1">
    <citation type="submission" date="2022-07" db="EMBL/GenBank/DDBJ databases">
        <authorList>
            <person name="Macas J."/>
            <person name="Novak P."/>
            <person name="Neumann P."/>
        </authorList>
    </citation>
    <scope>NUCLEOTIDE SEQUENCE</scope>
</reference>
<accession>A0AAV0CFC1</accession>
<evidence type="ECO:0008006" key="3">
    <source>
        <dbReference type="Google" id="ProtNLM"/>
    </source>
</evidence>
<dbReference type="PANTHER" id="PTHR37610:SF101">
    <property type="entry name" value="(RAPE) HYPOTHETICAL PROTEIN"/>
    <property type="match status" value="1"/>
</dbReference>
<sequence>MSNSVRLGLRARRKYCYVDGTLLKPKPPCTEDDWMTNQSMIVSWLLNTISPDLKQTLTNYENAYQLWTDLEERYSIVDGPRIHQVKTELARCEQPKGMSVGNYYGKLKTLWDDLNKLEPIPTCKCSGCTCNLNAQLEKRRESEQFHQFLMGLSPELFAPIRSQLLTQTP</sequence>
<dbReference type="PANTHER" id="PTHR37610">
    <property type="entry name" value="CCHC-TYPE DOMAIN-CONTAINING PROTEIN"/>
    <property type="match status" value="1"/>
</dbReference>
<dbReference type="Pfam" id="PF14223">
    <property type="entry name" value="Retrotran_gag_2"/>
    <property type="match status" value="1"/>
</dbReference>
<proteinExistence type="predicted"/>
<protein>
    <recommendedName>
        <fullName evidence="3">Retrotransposon gag domain-containing protein</fullName>
    </recommendedName>
</protein>
<organism evidence="1 2">
    <name type="scientific">Cuscuta epithymum</name>
    <dbReference type="NCBI Taxonomy" id="186058"/>
    <lineage>
        <taxon>Eukaryota</taxon>
        <taxon>Viridiplantae</taxon>
        <taxon>Streptophyta</taxon>
        <taxon>Embryophyta</taxon>
        <taxon>Tracheophyta</taxon>
        <taxon>Spermatophyta</taxon>
        <taxon>Magnoliopsida</taxon>
        <taxon>eudicotyledons</taxon>
        <taxon>Gunneridae</taxon>
        <taxon>Pentapetalae</taxon>
        <taxon>asterids</taxon>
        <taxon>lamiids</taxon>
        <taxon>Solanales</taxon>
        <taxon>Convolvulaceae</taxon>
        <taxon>Cuscuteae</taxon>
        <taxon>Cuscuta</taxon>
        <taxon>Cuscuta subgen. Cuscuta</taxon>
    </lineage>
</organism>
<dbReference type="EMBL" id="CAMAPF010000025">
    <property type="protein sequence ID" value="CAH9073979.1"/>
    <property type="molecule type" value="Genomic_DNA"/>
</dbReference>
<gene>
    <name evidence="1" type="ORF">CEPIT_LOCUS4829</name>
</gene>
<dbReference type="Proteomes" id="UP001152523">
    <property type="component" value="Unassembled WGS sequence"/>
</dbReference>
<evidence type="ECO:0000313" key="1">
    <source>
        <dbReference type="EMBL" id="CAH9073979.1"/>
    </source>
</evidence>
<keyword evidence="2" id="KW-1185">Reference proteome</keyword>
<dbReference type="AlphaFoldDB" id="A0AAV0CFC1"/>